<evidence type="ECO:0000256" key="4">
    <source>
        <dbReference type="ARBA" id="ARBA00022692"/>
    </source>
</evidence>
<keyword evidence="16" id="KW-1185">Reference proteome</keyword>
<proteinExistence type="predicted"/>
<dbReference type="InterPro" id="IPR000742">
    <property type="entry name" value="EGF"/>
</dbReference>
<dbReference type="EMBL" id="OV170232">
    <property type="protein sequence ID" value="CAH0717532.1"/>
    <property type="molecule type" value="Genomic_DNA"/>
</dbReference>
<organism evidence="15 16">
    <name type="scientific">Brenthis ino</name>
    <name type="common">lesser marbled fritillary</name>
    <dbReference type="NCBI Taxonomy" id="405034"/>
    <lineage>
        <taxon>Eukaryota</taxon>
        <taxon>Metazoa</taxon>
        <taxon>Ecdysozoa</taxon>
        <taxon>Arthropoda</taxon>
        <taxon>Hexapoda</taxon>
        <taxon>Insecta</taxon>
        <taxon>Pterygota</taxon>
        <taxon>Neoptera</taxon>
        <taxon>Endopterygota</taxon>
        <taxon>Lepidoptera</taxon>
        <taxon>Glossata</taxon>
        <taxon>Ditrysia</taxon>
        <taxon>Papilionoidea</taxon>
        <taxon>Nymphalidae</taxon>
        <taxon>Heliconiinae</taxon>
        <taxon>Argynnini</taxon>
        <taxon>Brenthis</taxon>
    </lineage>
</organism>
<dbReference type="Pfam" id="PF00057">
    <property type="entry name" value="Ldl_recept_a"/>
    <property type="match status" value="5"/>
</dbReference>
<dbReference type="InterPro" id="IPR000033">
    <property type="entry name" value="LDLR_classB_rpt"/>
</dbReference>
<evidence type="ECO:0000313" key="16">
    <source>
        <dbReference type="Proteomes" id="UP000838878"/>
    </source>
</evidence>
<dbReference type="SMART" id="SM00135">
    <property type="entry name" value="LY"/>
    <property type="match status" value="16"/>
</dbReference>
<gene>
    <name evidence="15" type="ORF">BINO364_LOCUS4129</name>
</gene>
<evidence type="ECO:0000256" key="13">
    <source>
        <dbReference type="SAM" id="MobiDB-lite"/>
    </source>
</evidence>
<dbReference type="FunFam" id="2.10.25.10:FF:000009">
    <property type="entry name" value="Low-density lipoprotein receptor isoform 1"/>
    <property type="match status" value="1"/>
</dbReference>
<keyword evidence="3" id="KW-0254">Endocytosis</keyword>
<dbReference type="InterPro" id="IPR009030">
    <property type="entry name" value="Growth_fac_rcpt_cys_sf"/>
</dbReference>
<dbReference type="Pfam" id="PF00058">
    <property type="entry name" value="Ldl_recept_b"/>
    <property type="match status" value="1"/>
</dbReference>
<protein>
    <recommendedName>
        <fullName evidence="14">EGF-like domain-containing protein</fullName>
    </recommendedName>
</protein>
<evidence type="ECO:0000256" key="1">
    <source>
        <dbReference type="ARBA" id="ARBA00004479"/>
    </source>
</evidence>
<dbReference type="GO" id="GO:0005886">
    <property type="term" value="C:plasma membrane"/>
    <property type="evidence" value="ECO:0007669"/>
    <property type="project" value="TreeGrafter"/>
</dbReference>
<evidence type="ECO:0000313" key="15">
    <source>
        <dbReference type="EMBL" id="CAH0717532.1"/>
    </source>
</evidence>
<reference evidence="15" key="1">
    <citation type="submission" date="2021-12" db="EMBL/GenBank/DDBJ databases">
        <authorList>
            <person name="Martin H S."/>
        </authorList>
    </citation>
    <scope>NUCLEOTIDE SEQUENCE</scope>
</reference>
<dbReference type="InterPro" id="IPR011042">
    <property type="entry name" value="6-blade_b-propeller_TolB-like"/>
</dbReference>
<dbReference type="PROSITE" id="PS00010">
    <property type="entry name" value="ASX_HYDROXYL"/>
    <property type="match status" value="1"/>
</dbReference>
<evidence type="ECO:0000256" key="11">
    <source>
        <dbReference type="ARBA" id="ARBA00023170"/>
    </source>
</evidence>
<dbReference type="GO" id="GO:0005041">
    <property type="term" value="F:low-density lipoprotein particle receptor activity"/>
    <property type="evidence" value="ECO:0007669"/>
    <property type="project" value="TreeGrafter"/>
</dbReference>
<dbReference type="InterPro" id="IPR018097">
    <property type="entry name" value="EGF_Ca-bd_CS"/>
</dbReference>
<dbReference type="SUPFAM" id="SSF57184">
    <property type="entry name" value="Growth factor receptor domain"/>
    <property type="match status" value="1"/>
</dbReference>
<dbReference type="GO" id="GO:0005509">
    <property type="term" value="F:calcium ion binding"/>
    <property type="evidence" value="ECO:0007669"/>
    <property type="project" value="InterPro"/>
</dbReference>
<dbReference type="InterPro" id="IPR049883">
    <property type="entry name" value="NOTCH1_EGF-like"/>
</dbReference>
<evidence type="ECO:0000256" key="8">
    <source>
        <dbReference type="ARBA" id="ARBA00022989"/>
    </source>
</evidence>
<feature type="domain" description="EGF-like" evidence="14">
    <location>
        <begin position="1825"/>
        <end position="1840"/>
    </location>
</feature>
<evidence type="ECO:0000256" key="3">
    <source>
        <dbReference type="ARBA" id="ARBA00022583"/>
    </source>
</evidence>
<dbReference type="Pfam" id="PF07645">
    <property type="entry name" value="EGF_CA"/>
    <property type="match status" value="1"/>
</dbReference>
<evidence type="ECO:0000256" key="6">
    <source>
        <dbReference type="ARBA" id="ARBA00022737"/>
    </source>
</evidence>
<dbReference type="PROSITE" id="PS01186">
    <property type="entry name" value="EGF_2"/>
    <property type="match status" value="2"/>
</dbReference>
<keyword evidence="8" id="KW-1133">Transmembrane helix</keyword>
<keyword evidence="2" id="KW-0245">EGF-like domain</keyword>
<evidence type="ECO:0000256" key="2">
    <source>
        <dbReference type="ARBA" id="ARBA00022536"/>
    </source>
</evidence>
<dbReference type="SUPFAM" id="SSF57196">
    <property type="entry name" value="EGF/Laminin"/>
    <property type="match status" value="4"/>
</dbReference>
<keyword evidence="9" id="KW-0472">Membrane</keyword>
<dbReference type="PANTHER" id="PTHR22722:SF5">
    <property type="entry name" value="LOW-DENSITY LIPOPROTEIN RECEPTOR-RELATED PROTEIN 1B"/>
    <property type="match status" value="1"/>
</dbReference>
<comment type="subcellular location">
    <subcellularLocation>
        <location evidence="1">Membrane</location>
        <topology evidence="1">Single-pass type I membrane protein</topology>
    </subcellularLocation>
</comment>
<dbReference type="Gene3D" id="2.120.10.30">
    <property type="entry name" value="TolB, C-terminal domain"/>
    <property type="match status" value="5"/>
</dbReference>
<feature type="region of interest" description="Disordered" evidence="13">
    <location>
        <begin position="1629"/>
        <end position="1652"/>
    </location>
</feature>
<feature type="non-terminal residue" evidence="15">
    <location>
        <position position="1927"/>
    </location>
</feature>
<dbReference type="OrthoDB" id="9990982at2759"/>
<dbReference type="InterPro" id="IPR036055">
    <property type="entry name" value="LDL_receptor-like_sf"/>
</dbReference>
<evidence type="ECO:0000256" key="10">
    <source>
        <dbReference type="ARBA" id="ARBA00023157"/>
    </source>
</evidence>
<dbReference type="InterPro" id="IPR001881">
    <property type="entry name" value="EGF-like_Ca-bd_dom"/>
</dbReference>
<dbReference type="SUPFAM" id="SSF57424">
    <property type="entry name" value="LDL receptor-like module"/>
    <property type="match status" value="7"/>
</dbReference>
<dbReference type="InterPro" id="IPR051221">
    <property type="entry name" value="LDLR-related"/>
</dbReference>
<keyword evidence="7" id="KW-0106">Calcium</keyword>
<evidence type="ECO:0000256" key="7">
    <source>
        <dbReference type="ARBA" id="ARBA00022837"/>
    </source>
</evidence>
<dbReference type="GO" id="GO:0043235">
    <property type="term" value="C:receptor complex"/>
    <property type="evidence" value="ECO:0007669"/>
    <property type="project" value="TreeGrafter"/>
</dbReference>
<accession>A0A8J9UC89</accession>
<dbReference type="SMART" id="SM00181">
    <property type="entry name" value="EGF"/>
    <property type="match status" value="8"/>
</dbReference>
<dbReference type="CDD" id="cd00112">
    <property type="entry name" value="LDLa"/>
    <property type="match status" value="5"/>
</dbReference>
<dbReference type="SMART" id="SM00179">
    <property type="entry name" value="EGF_CA"/>
    <property type="match status" value="3"/>
</dbReference>
<dbReference type="InterPro" id="IPR000152">
    <property type="entry name" value="EGF-type_Asp/Asn_hydroxyl_site"/>
</dbReference>
<evidence type="ECO:0000256" key="12">
    <source>
        <dbReference type="ARBA" id="ARBA00023180"/>
    </source>
</evidence>
<evidence type="ECO:0000256" key="5">
    <source>
        <dbReference type="ARBA" id="ARBA00022729"/>
    </source>
</evidence>
<feature type="compositionally biased region" description="Pro residues" evidence="13">
    <location>
        <begin position="1634"/>
        <end position="1643"/>
    </location>
</feature>
<keyword evidence="5" id="KW-0732">Signal</keyword>
<evidence type="ECO:0000256" key="9">
    <source>
        <dbReference type="ARBA" id="ARBA00023136"/>
    </source>
</evidence>
<keyword evidence="4" id="KW-0812">Transmembrane</keyword>
<dbReference type="Gene3D" id="4.10.400.10">
    <property type="entry name" value="Low-density Lipoprotein Receptor"/>
    <property type="match status" value="7"/>
</dbReference>
<dbReference type="PANTHER" id="PTHR22722">
    <property type="entry name" value="LOW-DENSITY LIPOPROTEIN RECEPTOR-RELATED PROTEIN 2-RELATED"/>
    <property type="match status" value="1"/>
</dbReference>
<sequence>MCEVAACSHLCRATPRGPACACPAPLRLQRDGYSCAPAHACTDWGVCSQTCQPHKNRYKCTCYEGYKLAADGFTCKSTAPERPLLVFSNRHELRGVQLPALAARALVAALRNTLALAWRRDPAPPHAVQMFWTDVLDDAIYRGTLFGEVISGIEVVVQQGLTAAEGLAVDWIAGNLYWVESNLRQIEVASVDGKYRRTLISGDMGSPRAIAVDPTVGLMFWSDWDAEAPRIERASLAGRRRTVVLRLGGEGGGEGGAALPNGLALDVVARRVYWADARADALLTADYEGGERRVVLRAHPALAHPFALALYESHVYWTDWRANAVLRANKWNGSDVVYVQRTLTQPFDVKVVHPSLQPPGAGNPCALNGNCSHLCLIDSASERVCACPHLMRLADDGRTCEVYEQAIVVSRAGEIRGLSPAAPGAQSLPALSGPQLATPQALHCLPAEYAIFWADTDTNEIKRADVRGAGGAGGAEGGGAVQVVADAGVEAPRALALDWAARVLYYVSRGALVASGLRGEYAAPLLPDMAALQSIVVDPLNGKLYWALARDGEERIEAADGDAGARRTLLSSRRDAHLARATSLQVDPESNRLYWVNEGSATIQYIDLKTEKTYTLPLDIGARPTALALYAGEVVWADAATATLRACARDHCARPRVLRNDTEGVISVAVYDAALQRGGGACAARRPRCAHLCVSAGARAACRCAQGYRQDGADCIPEDEVLIYSLSWELRGLSLSGGREALPPIPQVACAGALEYAAAGEWVYWADPEAGAAWRARRSGAARVRACCSRQAAAGGARDALAALALDARAGNLYWSDAARALLLVARLDGSQRYVLRDTDPLVVTVLALDPWEGWLFLAGGGWVQRARLDASEPTLLYNGTALADIAVDVQEKYVYWVDTWDVSVWRMRYDGSARARVARGAPLRHPVAVAPYRGRLYWLDTMLNHGSVASAPIANVSDYTILADNLGDSLKDLIIWSKALQTAGPAGAAEHPCARDNGGCAALCLWGGGGARCACPHGELAPDGKTCTPYSSFLMYTRVTAIDSIDLDAEKNLNSPYPPIENKTLLRNAIALAYEYSSATLFYSDIQRAAIHAVHFNGSAHRVLLPQAGSVEGMVYAEETRTLYWASAAPPALRAAALPALLGAPPAARARLVRTLVPLRAGDRPRGIDYDPCEKRIYWTNWNSSRPAVWRARASGRARQVLVSTDVLMPNGLALEHAARLLYWADARLDKIERMHYDGSHRQIVVRSHTEHPFAVAAGGGWVAWTDWVSRGVFAARGGELRVLRRDVPRPCALVLVAPARQRCAADVCAAAACAERCAPDAHGHAACACGAGRRLARDGRACEAPAAACALGQFACAEGPCLPAHLVCDGVPHCSSELDASDEDLYYCTSRACPAEAWACGAGGRCVAAARVCDGRADCDDGSDEADCDCPAASYRCNDSTCVDIGARCDGAAQCPDGSDEAGCAVRDACLELGLCDNVTTVAPDSDSGYDVETFEEQPVLGCSSEQFQCGGGDPRGAVECVPLAWRCDGRVDCTDGSDETLHCGHGNGSARACGVGEMACGGGGCVAAAARCDGARDCPRGDDERDCACAPGAFRCAAAALCLPASLYCDGDVDCDDMSDEPPGCSMPAAPTLPPAPIPASPSGAPPAAANSTPSFESLLCAGEPGSVYCKGRCVGAAQVCDGRDHCVDGGGGGAGSDEDPFLCASFATTFGSEAEAAVARAGDACGGAWRCGNGACVPRARLCDGLDHCGDYTDEWRCNVNECATHNGECAHNCTDLPVGRACWCRAGWRRAGRACRDVDECQEDRPCDHRCRNTLGSYVCSCAEGYRLMEDRSSCTPISHVNASLIFTNRYYIRRTALAGEGGGGEAATTLLVHNLTNAVALDALWARGCLLWSDVTRLGSSIKRLCRDESANDAAVTHIHL</sequence>
<keyword evidence="6" id="KW-0677">Repeat</keyword>
<dbReference type="SMART" id="SM00192">
    <property type="entry name" value="LDLa"/>
    <property type="match status" value="8"/>
</dbReference>
<dbReference type="GO" id="GO:0006897">
    <property type="term" value="P:endocytosis"/>
    <property type="evidence" value="ECO:0007669"/>
    <property type="project" value="UniProtKB-KW"/>
</dbReference>
<dbReference type="Gene3D" id="2.10.25.10">
    <property type="entry name" value="Laminin"/>
    <property type="match status" value="5"/>
</dbReference>
<dbReference type="FunFam" id="2.120.10.30:FF:000241">
    <property type="entry name" value="Low-density lipoprotein receptor-related protein 6"/>
    <property type="match status" value="1"/>
</dbReference>
<name>A0A8J9UC89_9NEOP</name>
<dbReference type="CDD" id="cd00054">
    <property type="entry name" value="EGF_CA"/>
    <property type="match status" value="1"/>
</dbReference>
<keyword evidence="11" id="KW-0675">Receptor</keyword>
<evidence type="ECO:0000259" key="14">
    <source>
        <dbReference type="PROSITE" id="PS01186"/>
    </source>
</evidence>
<dbReference type="PROSITE" id="PS01209">
    <property type="entry name" value="LDLRA_1"/>
    <property type="match status" value="3"/>
</dbReference>
<dbReference type="InterPro" id="IPR023415">
    <property type="entry name" value="LDLR_class-A_CS"/>
</dbReference>
<keyword evidence="10" id="KW-1015">Disulfide bond</keyword>
<feature type="domain" description="EGF-like" evidence="14">
    <location>
        <begin position="1787"/>
        <end position="1800"/>
    </location>
</feature>
<dbReference type="Proteomes" id="UP000838878">
    <property type="component" value="Chromosome 12"/>
</dbReference>
<dbReference type="PROSITE" id="PS01187">
    <property type="entry name" value="EGF_CA"/>
    <property type="match status" value="1"/>
</dbReference>
<dbReference type="PRINTS" id="PR00261">
    <property type="entry name" value="LDLRECEPTOR"/>
</dbReference>
<dbReference type="InterPro" id="IPR002172">
    <property type="entry name" value="LDrepeatLR_classA_rpt"/>
</dbReference>
<dbReference type="SUPFAM" id="SSF63825">
    <property type="entry name" value="YWTD domain"/>
    <property type="match status" value="4"/>
</dbReference>
<keyword evidence="12" id="KW-0325">Glycoprotein</keyword>